<sequence length="504" mass="55995">MAAPTDGKPLFGAAIIPSMRKALLLPLMISLALAPVQLPALADGLPDLGEVAQVDFSPMLERRIGMSVMNDIRLKEPSYLDDPELEDYLSRLGKRLAANVDGARQDFEFFVLKDSSLNAFAMPGGYIGVHTGLILAAESESELASVLGHEISHVTQHHLARLMNKQQQGQIASLLAMAVAILAARSNPDITQGALVGGQAAMIQNQLNYSRDFEREADRLGIQLLEKAGFDIRGMGSFFGRLDKYGRVYESNAPGYLRTHPLTTERISDMENRIAMRPYHQVPNSTDFLLIKAKIQAQEGAPSDAVTTFEHLLKERKFSIEAPVRYGLTRARLRNGDYPGAERELQNLRQFKLASPLVDTLAAELRMKQGDPAGAARILRPALARHPQERALAYGLTEALLEDHRLDEALKLTISDLQSYPSDARMYRLQARTYSGQGKILLQHRSQAEAYYHSGQLMPAIEQLMLAQKAPDGDFFERSKVDARLRELKAKQAEEMQERKARGQ</sequence>
<dbReference type="SUPFAM" id="SSF48452">
    <property type="entry name" value="TPR-like"/>
    <property type="match status" value="1"/>
</dbReference>
<keyword evidence="3" id="KW-0479">Metal-binding</keyword>
<evidence type="ECO:0000256" key="2">
    <source>
        <dbReference type="ARBA" id="ARBA00022670"/>
    </source>
</evidence>
<dbReference type="InterPro" id="IPR001915">
    <property type="entry name" value="Peptidase_M48"/>
</dbReference>
<dbReference type="AlphaFoldDB" id="A0A6S6XRK6"/>
<keyword evidence="2" id="KW-0645">Protease</keyword>
<dbReference type="Proteomes" id="UP000515733">
    <property type="component" value="Chromosome"/>
</dbReference>
<proteinExistence type="predicted"/>
<evidence type="ECO:0000259" key="7">
    <source>
        <dbReference type="Pfam" id="PF01435"/>
    </source>
</evidence>
<evidence type="ECO:0000256" key="5">
    <source>
        <dbReference type="ARBA" id="ARBA00022833"/>
    </source>
</evidence>
<evidence type="ECO:0000256" key="6">
    <source>
        <dbReference type="ARBA" id="ARBA00023049"/>
    </source>
</evidence>
<dbReference type="CDD" id="cd07333">
    <property type="entry name" value="M48C_bepA_like"/>
    <property type="match status" value="1"/>
</dbReference>
<dbReference type="Gene3D" id="3.30.2010.10">
    <property type="entry name" value="Metalloproteases ('zincins'), catalytic domain"/>
    <property type="match status" value="1"/>
</dbReference>
<reference evidence="8 9" key="1">
    <citation type="submission" date="2020-03" db="EMBL/GenBank/DDBJ databases">
        <authorList>
            <consortium name="Genoscope - CEA"/>
            <person name="William W."/>
        </authorList>
    </citation>
    <scope>NUCLEOTIDE SEQUENCE [LARGE SCALE GENOMIC DNA]</scope>
    <source>
        <strain evidence="9">DSM 16959</strain>
    </source>
</reference>
<evidence type="ECO:0000313" key="8">
    <source>
        <dbReference type="EMBL" id="CAB1368596.1"/>
    </source>
</evidence>
<keyword evidence="5" id="KW-0862">Zinc</keyword>
<comment type="cofactor">
    <cofactor evidence="1">
        <name>Zn(2+)</name>
        <dbReference type="ChEBI" id="CHEBI:29105"/>
    </cofactor>
</comment>
<dbReference type="Gene3D" id="1.25.40.10">
    <property type="entry name" value="Tetratricopeptide repeat domain"/>
    <property type="match status" value="1"/>
</dbReference>
<keyword evidence="4" id="KW-0378">Hydrolase</keyword>
<evidence type="ECO:0000313" key="9">
    <source>
        <dbReference type="Proteomes" id="UP000515733"/>
    </source>
</evidence>
<dbReference type="InterPro" id="IPR051156">
    <property type="entry name" value="Mito/Outer_Membr_Metalloprot"/>
</dbReference>
<evidence type="ECO:0000256" key="1">
    <source>
        <dbReference type="ARBA" id="ARBA00001947"/>
    </source>
</evidence>
<feature type="domain" description="Peptidase M48" evidence="7">
    <location>
        <begin position="86"/>
        <end position="273"/>
    </location>
</feature>
<dbReference type="PANTHER" id="PTHR22726">
    <property type="entry name" value="METALLOENDOPEPTIDASE OMA1"/>
    <property type="match status" value="1"/>
</dbReference>
<keyword evidence="9" id="KW-1185">Reference proteome</keyword>
<dbReference type="InterPro" id="IPR011990">
    <property type="entry name" value="TPR-like_helical_dom_sf"/>
</dbReference>
<dbReference type="GO" id="GO:0016020">
    <property type="term" value="C:membrane"/>
    <property type="evidence" value="ECO:0007669"/>
    <property type="project" value="TreeGrafter"/>
</dbReference>
<dbReference type="GO" id="GO:0046872">
    <property type="term" value="F:metal ion binding"/>
    <property type="evidence" value="ECO:0007669"/>
    <property type="project" value="UniProtKB-KW"/>
</dbReference>
<keyword evidence="6" id="KW-0482">Metalloprotease</keyword>
<dbReference type="KEGG" id="doe:DENOEST_1431"/>
<evidence type="ECO:0000256" key="3">
    <source>
        <dbReference type="ARBA" id="ARBA00022723"/>
    </source>
</evidence>
<organism evidence="8 9">
    <name type="scientific">Denitratisoma oestradiolicum</name>
    <dbReference type="NCBI Taxonomy" id="311182"/>
    <lineage>
        <taxon>Bacteria</taxon>
        <taxon>Pseudomonadati</taxon>
        <taxon>Pseudomonadota</taxon>
        <taxon>Betaproteobacteria</taxon>
        <taxon>Nitrosomonadales</taxon>
        <taxon>Sterolibacteriaceae</taxon>
        <taxon>Denitratisoma</taxon>
    </lineage>
</organism>
<accession>A0A6S6XRK6</accession>
<dbReference type="Pfam" id="PF01435">
    <property type="entry name" value="Peptidase_M48"/>
    <property type="match status" value="1"/>
</dbReference>
<name>A0A6S6XRK6_9PROT</name>
<evidence type="ECO:0000256" key="4">
    <source>
        <dbReference type="ARBA" id="ARBA00022801"/>
    </source>
</evidence>
<dbReference type="PANTHER" id="PTHR22726:SF1">
    <property type="entry name" value="METALLOENDOPEPTIDASE OMA1, MITOCHONDRIAL"/>
    <property type="match status" value="1"/>
</dbReference>
<dbReference type="Pfam" id="PF14559">
    <property type="entry name" value="TPR_19"/>
    <property type="match status" value="1"/>
</dbReference>
<gene>
    <name evidence="8" type="ORF">DENOEST_1431</name>
</gene>
<dbReference type="GO" id="GO:0051603">
    <property type="term" value="P:proteolysis involved in protein catabolic process"/>
    <property type="evidence" value="ECO:0007669"/>
    <property type="project" value="TreeGrafter"/>
</dbReference>
<protein>
    <recommendedName>
        <fullName evidence="7">Peptidase M48 domain-containing protein</fullName>
    </recommendedName>
</protein>
<dbReference type="EMBL" id="LR778301">
    <property type="protein sequence ID" value="CAB1368596.1"/>
    <property type="molecule type" value="Genomic_DNA"/>
</dbReference>
<dbReference type="GO" id="GO:0004222">
    <property type="term" value="F:metalloendopeptidase activity"/>
    <property type="evidence" value="ECO:0007669"/>
    <property type="project" value="InterPro"/>
</dbReference>